<reference evidence="2" key="1">
    <citation type="submission" date="2019-03" db="EMBL/GenBank/DDBJ databases">
        <title>Whole genome analysis of nitrate-reducing bacteria Marinobacter hydrocarbonoclasticus YB03.</title>
        <authorList>
            <person name="Azam A.H."/>
            <person name="Yuk S.R."/>
            <person name="Kamarisima K."/>
            <person name="Miyanaga K."/>
            <person name="Tanji Y."/>
        </authorList>
    </citation>
    <scope>NUCLEOTIDE SEQUENCE</scope>
    <source>
        <strain evidence="2">YB03</strain>
    </source>
</reference>
<feature type="transmembrane region" description="Helical" evidence="1">
    <location>
        <begin position="73"/>
        <end position="94"/>
    </location>
</feature>
<keyword evidence="1" id="KW-0812">Transmembrane</keyword>
<feature type="transmembrane region" description="Helical" evidence="1">
    <location>
        <begin position="40"/>
        <end position="61"/>
    </location>
</feature>
<name>A0A455WJX4_MARNT</name>
<keyword evidence="1" id="KW-1133">Transmembrane helix</keyword>
<gene>
    <name evidence="2" type="ORF">YBY_37470</name>
</gene>
<keyword evidence="1" id="KW-0472">Membrane</keyword>
<proteinExistence type="predicted"/>
<accession>A0A455WJX4</accession>
<feature type="transmembrane region" description="Helical" evidence="1">
    <location>
        <begin position="183"/>
        <end position="202"/>
    </location>
</feature>
<sequence length="241" mass="26898">MTTASMEPSQAVTNPLDSLKQIRNHNRYAGQLLLAGNRSALTSLLVVWFPVIAVLTYGFVVPFTYTAWGENNLLLILYCWAGLWLALTAASVSFGTGRHVYSVDLANRTISHLNSEQSTSLALELRQGSEGSYLDLKTPLASGWHLDVDSRIVAELTPAEVQSIQRWQPAKLKDHIRKKVKDGSLTILFVVANIPLVVIHLVSGTFGLLIMCQIYMLAAWTLTQTLDWFLEKRDQQVMEQL</sequence>
<evidence type="ECO:0000256" key="1">
    <source>
        <dbReference type="SAM" id="Phobius"/>
    </source>
</evidence>
<protein>
    <submittedName>
        <fullName evidence="2">Uncharacterized protein</fullName>
    </submittedName>
</protein>
<organism evidence="2">
    <name type="scientific">Marinobacter nauticus</name>
    <name type="common">Marinobacter hydrocarbonoclasticus</name>
    <name type="synonym">Marinobacter aquaeolei</name>
    <dbReference type="NCBI Taxonomy" id="2743"/>
    <lineage>
        <taxon>Bacteria</taxon>
        <taxon>Pseudomonadati</taxon>
        <taxon>Pseudomonadota</taxon>
        <taxon>Gammaproteobacteria</taxon>
        <taxon>Pseudomonadales</taxon>
        <taxon>Marinobacteraceae</taxon>
        <taxon>Marinobacter</taxon>
    </lineage>
</organism>
<dbReference type="EMBL" id="AP019537">
    <property type="protein sequence ID" value="BBJ05898.1"/>
    <property type="molecule type" value="Genomic_DNA"/>
</dbReference>
<dbReference type="AlphaFoldDB" id="A0A455WJX4"/>
<evidence type="ECO:0000313" key="2">
    <source>
        <dbReference type="EMBL" id="BBJ05898.1"/>
    </source>
</evidence>